<dbReference type="Gene3D" id="3.30.2180.10">
    <property type="entry name" value="ATP12-like"/>
    <property type="match status" value="1"/>
</dbReference>
<comment type="similarity">
    <text evidence="1">Belongs to the ATP12 family.</text>
</comment>
<dbReference type="RefSeq" id="WP_146569721.1">
    <property type="nucleotide sequence ID" value="NZ_CP042306.1"/>
</dbReference>
<gene>
    <name evidence="4" type="ORF">FPZ24_03415</name>
</gene>
<accession>A0A5B8LER5</accession>
<name>A0A5B8LER5_9SPHN</name>
<dbReference type="GO" id="GO:0043461">
    <property type="term" value="P:proton-transporting ATP synthase complex assembly"/>
    <property type="evidence" value="ECO:0007669"/>
    <property type="project" value="InterPro"/>
</dbReference>
<dbReference type="Proteomes" id="UP000315673">
    <property type="component" value="Chromosome"/>
</dbReference>
<evidence type="ECO:0000256" key="1">
    <source>
        <dbReference type="ARBA" id="ARBA00008231"/>
    </source>
</evidence>
<dbReference type="InterPro" id="IPR042272">
    <property type="entry name" value="ATP12_ATP_synth-F1-assembly_N"/>
</dbReference>
<evidence type="ECO:0000256" key="2">
    <source>
        <dbReference type="ARBA" id="ARBA00022946"/>
    </source>
</evidence>
<dbReference type="AlphaFoldDB" id="A0A5B8LER5"/>
<dbReference type="PANTHER" id="PTHR21013">
    <property type="entry name" value="ATP SYNTHASE MITOCHONDRIAL F1 COMPLEX ASSEMBLY FACTOR 2/ATP12 PROTEIN, MITOCHONDRIAL PRECURSOR"/>
    <property type="match status" value="1"/>
</dbReference>
<evidence type="ECO:0000313" key="4">
    <source>
        <dbReference type="EMBL" id="QDZ06637.1"/>
    </source>
</evidence>
<reference evidence="4 5" key="1">
    <citation type="submission" date="2019-07" db="EMBL/GenBank/DDBJ databases">
        <title>Full genome sequence of Sphingomonas sp. 4R-6-7(HKS19).</title>
        <authorList>
            <person name="Im W.-T."/>
        </authorList>
    </citation>
    <scope>NUCLEOTIDE SEQUENCE [LARGE SCALE GENOMIC DNA]</scope>
    <source>
        <strain evidence="4 5">HKS19</strain>
    </source>
</reference>
<evidence type="ECO:0000256" key="3">
    <source>
        <dbReference type="ARBA" id="ARBA00023186"/>
    </source>
</evidence>
<keyword evidence="2" id="KW-0809">Transit peptide</keyword>
<dbReference type="Gene3D" id="1.10.3580.10">
    <property type="entry name" value="ATP12 ATPase"/>
    <property type="match status" value="1"/>
</dbReference>
<protein>
    <submittedName>
        <fullName evidence="4">ATPase</fullName>
    </submittedName>
</protein>
<dbReference type="InterPro" id="IPR023335">
    <property type="entry name" value="ATP12_ortho_dom_sf"/>
</dbReference>
<dbReference type="KEGG" id="spai:FPZ24_03415"/>
<dbReference type="EMBL" id="CP042306">
    <property type="protein sequence ID" value="QDZ06637.1"/>
    <property type="molecule type" value="Genomic_DNA"/>
</dbReference>
<dbReference type="InterPro" id="IPR011419">
    <property type="entry name" value="ATP12_ATP_synth-F1-assembly"/>
</dbReference>
<proteinExistence type="inferred from homology"/>
<dbReference type="PANTHER" id="PTHR21013:SF10">
    <property type="entry name" value="ATP SYNTHASE MITOCHONDRIAL F1 COMPLEX ASSEMBLY FACTOR 2"/>
    <property type="match status" value="1"/>
</dbReference>
<keyword evidence="3" id="KW-0143">Chaperone</keyword>
<sequence length="238" mass="25545">MKRFWTEVSVDAERGVRLDGKPVRTPGRLPLVLPTDAMAAAVADEWRAVAGDIDPRAMPLTGLANAAIERVAADPAVFAANIAAYAESDLLCYRADSPPDLAARQAAAWDPPLAWATQRYDVHFDIATGVMHRPQPDATIERLAVAVAVRDAFELAALSPVVTITGSLVLGLALIEHAMDADAIWSAANLDEDWQAEQWGEDSLAAQTRAAHRAEFDAAVRLLQLRQAADEADHPALA</sequence>
<keyword evidence="5" id="KW-1185">Reference proteome</keyword>
<dbReference type="SUPFAM" id="SSF160909">
    <property type="entry name" value="ATP12-like"/>
    <property type="match status" value="1"/>
</dbReference>
<organism evidence="4 5">
    <name type="scientific">Sphingomonas panacisoli</name>
    <dbReference type="NCBI Taxonomy" id="1813879"/>
    <lineage>
        <taxon>Bacteria</taxon>
        <taxon>Pseudomonadati</taxon>
        <taxon>Pseudomonadota</taxon>
        <taxon>Alphaproteobacteria</taxon>
        <taxon>Sphingomonadales</taxon>
        <taxon>Sphingomonadaceae</taxon>
        <taxon>Sphingomonas</taxon>
    </lineage>
</organism>
<evidence type="ECO:0000313" key="5">
    <source>
        <dbReference type="Proteomes" id="UP000315673"/>
    </source>
</evidence>
<dbReference type="OrthoDB" id="9797825at2"/>
<dbReference type="Pfam" id="PF07542">
    <property type="entry name" value="ATP12"/>
    <property type="match status" value="1"/>
</dbReference>